<organism evidence="4 5">
    <name type="scientific">Loxostege sticticalis</name>
    <name type="common">Beet webworm moth</name>
    <dbReference type="NCBI Taxonomy" id="481309"/>
    <lineage>
        <taxon>Eukaryota</taxon>
        <taxon>Metazoa</taxon>
        <taxon>Ecdysozoa</taxon>
        <taxon>Arthropoda</taxon>
        <taxon>Hexapoda</taxon>
        <taxon>Insecta</taxon>
        <taxon>Pterygota</taxon>
        <taxon>Neoptera</taxon>
        <taxon>Endopterygota</taxon>
        <taxon>Lepidoptera</taxon>
        <taxon>Glossata</taxon>
        <taxon>Ditrysia</taxon>
        <taxon>Pyraloidea</taxon>
        <taxon>Crambidae</taxon>
        <taxon>Pyraustinae</taxon>
        <taxon>Loxostege</taxon>
    </lineage>
</organism>
<proteinExistence type="predicted"/>
<reference evidence="4 5" key="1">
    <citation type="submission" date="2024-06" db="EMBL/GenBank/DDBJ databases">
        <title>A chromosome-level genome assembly of beet webworm, Loxostege sticticalis.</title>
        <authorList>
            <person name="Zhang Y."/>
        </authorList>
    </citation>
    <scope>NUCLEOTIDE SEQUENCE [LARGE SCALE GENOMIC DNA]</scope>
    <source>
        <strain evidence="4">AQ028</strain>
        <tissue evidence="4">Male pupae</tissue>
    </source>
</reference>
<dbReference type="GO" id="GO:0005634">
    <property type="term" value="C:nucleus"/>
    <property type="evidence" value="ECO:0007669"/>
    <property type="project" value="UniProtKB-SubCell"/>
</dbReference>
<protein>
    <recommendedName>
        <fullName evidence="6">MADF domain-containing protein</fullName>
    </recommendedName>
</protein>
<evidence type="ECO:0000313" key="5">
    <source>
        <dbReference type="Proteomes" id="UP001549921"/>
    </source>
</evidence>
<dbReference type="InterPro" id="IPR006578">
    <property type="entry name" value="MADF-dom"/>
</dbReference>
<dbReference type="PROSITE" id="PS51031">
    <property type="entry name" value="BESS"/>
    <property type="match status" value="1"/>
</dbReference>
<evidence type="ECO:0008006" key="6">
    <source>
        <dbReference type="Google" id="ProtNLM"/>
    </source>
</evidence>
<dbReference type="InterPro" id="IPR039353">
    <property type="entry name" value="TF_Adf1"/>
</dbReference>
<dbReference type="PROSITE" id="PS51029">
    <property type="entry name" value="MADF"/>
    <property type="match status" value="1"/>
</dbReference>
<sequence>MVRRPQLSYRSTLKLIKEVKKHPCLWDRGDKHFNDRYNVGLAWKTIACRLQITEEALKLKWKNLRDTFNREVKKNAGSVSEYTGNWAFFNEMLFTAKPEKLESVADIEEQYLDIHDEEKTTELELEDEKPDDYYDLLFLESLTPYFKQLEPIRRLAMRNKIQTMLMKEISIQKSEHKREANKDLVYIDTAESDSNDVDSL</sequence>
<accession>A0ABD0TEZ6</accession>
<gene>
    <name evidence="4" type="ORF">ABMA28_015260</name>
</gene>
<evidence type="ECO:0000313" key="4">
    <source>
        <dbReference type="EMBL" id="KAL0841601.1"/>
    </source>
</evidence>
<dbReference type="PANTHER" id="PTHR12243">
    <property type="entry name" value="MADF DOMAIN TRANSCRIPTION FACTOR"/>
    <property type="match status" value="1"/>
</dbReference>
<dbReference type="SMART" id="SM00595">
    <property type="entry name" value="MADF"/>
    <property type="match status" value="1"/>
</dbReference>
<dbReference type="Pfam" id="PF02944">
    <property type="entry name" value="BESS"/>
    <property type="match status" value="1"/>
</dbReference>
<comment type="caution">
    <text evidence="4">The sequence shown here is derived from an EMBL/GenBank/DDBJ whole genome shotgun (WGS) entry which is preliminary data.</text>
</comment>
<feature type="domain" description="MADF" evidence="2">
    <location>
        <begin position="14"/>
        <end position="100"/>
    </location>
</feature>
<keyword evidence="1" id="KW-0539">Nucleus</keyword>
<feature type="domain" description="BESS" evidence="3">
    <location>
        <begin position="132"/>
        <end position="171"/>
    </location>
</feature>
<dbReference type="PANTHER" id="PTHR12243:SF69">
    <property type="entry name" value="SI:CH73-59F11.3"/>
    <property type="match status" value="1"/>
</dbReference>
<dbReference type="InterPro" id="IPR004210">
    <property type="entry name" value="BESS_motif"/>
</dbReference>
<dbReference type="EMBL" id="JBEDNZ010000006">
    <property type="protein sequence ID" value="KAL0841601.1"/>
    <property type="molecule type" value="Genomic_DNA"/>
</dbReference>
<name>A0ABD0TEZ6_LOXSC</name>
<evidence type="ECO:0000256" key="1">
    <source>
        <dbReference type="PROSITE-ProRule" id="PRU00371"/>
    </source>
</evidence>
<dbReference type="Pfam" id="PF10545">
    <property type="entry name" value="MADF_DNA_bdg"/>
    <property type="match status" value="1"/>
</dbReference>
<evidence type="ECO:0000259" key="2">
    <source>
        <dbReference type="PROSITE" id="PS51029"/>
    </source>
</evidence>
<dbReference type="Proteomes" id="UP001549921">
    <property type="component" value="Unassembled WGS sequence"/>
</dbReference>
<evidence type="ECO:0000259" key="3">
    <source>
        <dbReference type="PROSITE" id="PS51031"/>
    </source>
</evidence>
<dbReference type="AlphaFoldDB" id="A0ABD0TEZ6"/>
<comment type="subcellular location">
    <subcellularLocation>
        <location evidence="1">Nucleus</location>
    </subcellularLocation>
</comment>